<evidence type="ECO:0000256" key="9">
    <source>
        <dbReference type="ARBA" id="ARBA00040345"/>
    </source>
</evidence>
<comment type="subcellular location">
    <subcellularLocation>
        <location evidence="1">Cell membrane</location>
    </subcellularLocation>
</comment>
<evidence type="ECO:0000259" key="10">
    <source>
        <dbReference type="Pfam" id="PF00535"/>
    </source>
</evidence>
<sequence length="231" mass="25803">MSRISVIIPVLNEVEQILSTVARVQPGKEVEIIVVDGGSTDGTVECLQQEGIKVIETTPGRGHQMNEGARKAGGEYLLFLHGDTQLPAEYDRWVGEILQQPGVVAGAFELRIGAENWGYRVVEWGVKWRSHLCQLPYGDQAIFLSCEVFEQVGGFPESPILEDWRLIQALKPLGKIAIAPLPVVTSARRWQRLGIWRTTAINQGVLIAAFLGVDLHQIARWYRQNQLKIKN</sequence>
<evidence type="ECO:0000313" key="12">
    <source>
        <dbReference type="Proteomes" id="UP001231370"/>
    </source>
</evidence>
<keyword evidence="2" id="KW-1003">Cell membrane</keyword>
<comment type="pathway">
    <text evidence="7">Carotenoid biosynthesis; staphyloxanthin biosynthesis; staphyloxanthin from farnesyl diphosphate: step 4/5.</text>
</comment>
<accession>A0ABT7BPY5</accession>
<dbReference type="SUPFAM" id="SSF53448">
    <property type="entry name" value="Nucleotide-diphospho-sugar transferases"/>
    <property type="match status" value="1"/>
</dbReference>
<proteinExistence type="inferred from homology"/>
<keyword evidence="4" id="KW-0808">Transferase</keyword>
<comment type="function">
    <text evidence="6">Catalyzes the glycosylation of 4,4'-diaponeurosporenoate, i.e. the esterification of glucose at the C1'' position with the carboxyl group of 4,4'-diaponeurosporenic acid, to form glycosyl-4,4'-diaponeurosporenoate. This is a step in the biosynthesis of staphyloxanthin, an orange pigment present in most staphylococci strains.</text>
</comment>
<dbReference type="EMBL" id="JAQPOK010000159">
    <property type="protein sequence ID" value="MDJ1181261.1"/>
    <property type="molecule type" value="Genomic_DNA"/>
</dbReference>
<dbReference type="InterPro" id="IPR026461">
    <property type="entry name" value="Trfase_2_rSAM/seldom_assoc"/>
</dbReference>
<evidence type="ECO:0000256" key="6">
    <source>
        <dbReference type="ARBA" id="ARBA00037281"/>
    </source>
</evidence>
<name>A0ABT7BPY5_9CYAN</name>
<protein>
    <recommendedName>
        <fullName evidence="9">4,4'-diaponeurosporenoate glycosyltransferase</fullName>
    </recommendedName>
</protein>
<keyword evidence="12" id="KW-1185">Reference proteome</keyword>
<dbReference type="PANTHER" id="PTHR43646:SF2">
    <property type="entry name" value="GLYCOSYLTRANSFERASE 2-LIKE DOMAIN-CONTAINING PROTEIN"/>
    <property type="match status" value="1"/>
</dbReference>
<evidence type="ECO:0000313" key="11">
    <source>
        <dbReference type="EMBL" id="MDJ1181261.1"/>
    </source>
</evidence>
<evidence type="ECO:0000256" key="5">
    <source>
        <dbReference type="ARBA" id="ARBA00023136"/>
    </source>
</evidence>
<organism evidence="11 12">
    <name type="scientific">Roseofilum halophilum BLCC-M91</name>
    <dbReference type="NCBI Taxonomy" id="3022259"/>
    <lineage>
        <taxon>Bacteria</taxon>
        <taxon>Bacillati</taxon>
        <taxon>Cyanobacteriota</taxon>
        <taxon>Cyanophyceae</taxon>
        <taxon>Desertifilales</taxon>
        <taxon>Desertifilaceae</taxon>
        <taxon>Roseofilum</taxon>
        <taxon>Roseofilum halophilum</taxon>
    </lineage>
</organism>
<dbReference type="InterPro" id="IPR029044">
    <property type="entry name" value="Nucleotide-diphossugar_trans"/>
</dbReference>
<evidence type="ECO:0000256" key="3">
    <source>
        <dbReference type="ARBA" id="ARBA00022676"/>
    </source>
</evidence>
<evidence type="ECO:0000256" key="1">
    <source>
        <dbReference type="ARBA" id="ARBA00004236"/>
    </source>
</evidence>
<dbReference type="InterPro" id="IPR001173">
    <property type="entry name" value="Glyco_trans_2-like"/>
</dbReference>
<evidence type="ECO:0000256" key="8">
    <source>
        <dbReference type="ARBA" id="ARBA00038120"/>
    </source>
</evidence>
<keyword evidence="3" id="KW-0328">Glycosyltransferase</keyword>
<dbReference type="Gene3D" id="3.90.550.10">
    <property type="entry name" value="Spore Coat Polysaccharide Biosynthesis Protein SpsA, Chain A"/>
    <property type="match status" value="1"/>
</dbReference>
<dbReference type="Pfam" id="PF00535">
    <property type="entry name" value="Glycos_transf_2"/>
    <property type="match status" value="1"/>
</dbReference>
<evidence type="ECO:0000256" key="4">
    <source>
        <dbReference type="ARBA" id="ARBA00022679"/>
    </source>
</evidence>
<evidence type="ECO:0000256" key="7">
    <source>
        <dbReference type="ARBA" id="ARBA00037904"/>
    </source>
</evidence>
<keyword evidence="5" id="KW-0472">Membrane</keyword>
<reference evidence="11 12" key="1">
    <citation type="submission" date="2023-01" db="EMBL/GenBank/DDBJ databases">
        <title>Novel diversity within Roseofilum (Cyanobacteria; Desertifilaceae) from marine benthic mats with descriptions of four novel species.</title>
        <authorList>
            <person name="Wang Y."/>
            <person name="Berthold D.E."/>
            <person name="Hu J."/>
            <person name="Lefler F.W."/>
            <person name="Laughinghouse H.D. IV."/>
        </authorList>
    </citation>
    <scope>NUCLEOTIDE SEQUENCE [LARGE SCALE GENOMIC DNA]</scope>
    <source>
        <strain evidence="11 12">BLCC-M91</strain>
    </source>
</reference>
<evidence type="ECO:0000256" key="2">
    <source>
        <dbReference type="ARBA" id="ARBA00022475"/>
    </source>
</evidence>
<dbReference type="Proteomes" id="UP001231370">
    <property type="component" value="Unassembled WGS sequence"/>
</dbReference>
<comment type="similarity">
    <text evidence="8">Belongs to the glycosyltransferase 2 family. CrtQ subfamily.</text>
</comment>
<feature type="domain" description="Glycosyltransferase 2-like" evidence="10">
    <location>
        <begin position="5"/>
        <end position="122"/>
    </location>
</feature>
<comment type="caution">
    <text evidence="11">The sequence shown here is derived from an EMBL/GenBank/DDBJ whole genome shotgun (WGS) entry which is preliminary data.</text>
</comment>
<dbReference type="RefSeq" id="WP_283764560.1">
    <property type="nucleotide sequence ID" value="NZ_JAQPOK010000159.1"/>
</dbReference>
<gene>
    <name evidence="11" type="ORF">PJF56_20575</name>
</gene>
<dbReference type="NCBIfam" id="TIGR04283">
    <property type="entry name" value="glyco_like_mftF"/>
    <property type="match status" value="1"/>
</dbReference>
<dbReference type="PANTHER" id="PTHR43646">
    <property type="entry name" value="GLYCOSYLTRANSFERASE"/>
    <property type="match status" value="1"/>
</dbReference>
<dbReference type="CDD" id="cd02522">
    <property type="entry name" value="GT_2_like_a"/>
    <property type="match status" value="1"/>
</dbReference>